<organism evidence="1 2">
    <name type="scientific">Candidatus Desulfosporosinus infrequens</name>
    <dbReference type="NCBI Taxonomy" id="2043169"/>
    <lineage>
        <taxon>Bacteria</taxon>
        <taxon>Bacillati</taxon>
        <taxon>Bacillota</taxon>
        <taxon>Clostridia</taxon>
        <taxon>Eubacteriales</taxon>
        <taxon>Desulfitobacteriaceae</taxon>
        <taxon>Desulfosporosinus</taxon>
    </lineage>
</organism>
<evidence type="ECO:0000313" key="2">
    <source>
        <dbReference type="Proteomes" id="UP000238916"/>
    </source>
</evidence>
<gene>
    <name evidence="1" type="ORF">SBF1_1770003</name>
</gene>
<accession>A0A2U3KCF6</accession>
<name>A0A2U3KCF6_9FIRM</name>
<dbReference type="Proteomes" id="UP000238916">
    <property type="component" value="Unassembled WGS sequence"/>
</dbReference>
<dbReference type="AlphaFoldDB" id="A0A2U3KCF6"/>
<dbReference type="EMBL" id="OMOF01000087">
    <property type="protein sequence ID" value="SPF37220.1"/>
    <property type="molecule type" value="Genomic_DNA"/>
</dbReference>
<dbReference type="OrthoDB" id="1795163at2"/>
<evidence type="ECO:0000313" key="1">
    <source>
        <dbReference type="EMBL" id="SPF37220.1"/>
    </source>
</evidence>
<proteinExistence type="predicted"/>
<protein>
    <submittedName>
        <fullName evidence="1">Uncharacterized protein</fullName>
    </submittedName>
</protein>
<reference evidence="2" key="1">
    <citation type="submission" date="2018-02" db="EMBL/GenBank/DDBJ databases">
        <authorList>
            <person name="Hausmann B."/>
        </authorList>
    </citation>
    <scope>NUCLEOTIDE SEQUENCE [LARGE SCALE GENOMIC DNA]</scope>
    <source>
        <strain evidence="2">Peat soil MAG SbF1</strain>
    </source>
</reference>
<sequence>MSNLNLNRYIPLDKTIKRETGERAYPIWLIVNPKHPAVRHNIWTPALAEIQDKVYRETHTRIDTSNIYIRNAVSDSRIVPNTLNWWGAEVDKEIELFKEIVFEHKPKILISFGAFPFEFLRRVYEIKPEKGPKYWSTSNLGDEFGKSIENFDINKTNRIPLLRLVNTSGKFIEEHNYFGENYFRYVGKKIAGKIIENKDNLKIWIE</sequence>